<feature type="transmembrane region" description="Helical" evidence="1">
    <location>
        <begin position="115"/>
        <end position="136"/>
    </location>
</feature>
<reference evidence="3 4" key="1">
    <citation type="submission" date="2018-12" db="EMBL/GenBank/DDBJ databases">
        <title>Genomic taxonomy of the Vibrionaceae family.</title>
        <authorList>
            <person name="Gomez-Gil B."/>
            <person name="Enciso-Ibarra K."/>
        </authorList>
    </citation>
    <scope>NUCLEOTIDE SEQUENCE [LARGE SCALE GENOMIC DNA]</scope>
    <source>
        <strain evidence="3 4">CAIM 594</strain>
    </source>
</reference>
<dbReference type="OrthoDB" id="7066518at2"/>
<keyword evidence="1" id="KW-0472">Membrane</keyword>
<keyword evidence="1" id="KW-0812">Transmembrane</keyword>
<sequence length="401" mass="44525">MEPSIKLLWLTGPMQGRELKLPLGRLSIGPSGDIMIPLAEHEIININVDDKGVVVKDDINIWVKGRLVNSSEPLPMGQPIEMCGIGLILGNCDQQLEWQKLPIRSSNLSKSWSNIALLGTTLFALVLMAFVLMLPAKSQPIFNPQLWLQSQLNVPALHQVDASWGQDGVVTLTGYCDNSTSMAKLKEGLKQHSIRFNAQAICTDKLVGNIESVLTANGYQDVHVMPTRRMGEVRISGAIQSGEQWDKVTTELEQIQGLKHWQVANDLGGYVHKLINVLRQNGLLKGLMVERRQESIMVTGQTSNEIRSQIRQVNKELISSTGQMVDLRFENIPVRDNLTRYLSGQIVSFGGNATHPFVELSNGTRLQMNSKLESGYIVSHIDLKGLDLSRDGEVIHIPFIL</sequence>
<evidence type="ECO:0000313" key="3">
    <source>
        <dbReference type="EMBL" id="RSD31354.1"/>
    </source>
</evidence>
<dbReference type="Pfam" id="PF21937">
    <property type="entry name" value="Yop-YscD_ppl_2nd"/>
    <property type="match status" value="1"/>
</dbReference>
<accession>A0A3R9G3E4</accession>
<proteinExistence type="predicted"/>
<keyword evidence="1" id="KW-1133">Transmembrane helix</keyword>
<evidence type="ECO:0000259" key="2">
    <source>
        <dbReference type="Pfam" id="PF21937"/>
    </source>
</evidence>
<dbReference type="InterPro" id="IPR012843">
    <property type="entry name" value="YscD"/>
</dbReference>
<evidence type="ECO:0000313" key="4">
    <source>
        <dbReference type="Proteomes" id="UP000269041"/>
    </source>
</evidence>
<comment type="caution">
    <text evidence="3">The sequence shown here is derived from an EMBL/GenBank/DDBJ whole genome shotgun (WGS) entry which is preliminary data.</text>
</comment>
<organism evidence="3 4">
    <name type="scientific">Vibrio pectenicida</name>
    <dbReference type="NCBI Taxonomy" id="62763"/>
    <lineage>
        <taxon>Bacteria</taxon>
        <taxon>Pseudomonadati</taxon>
        <taxon>Pseudomonadota</taxon>
        <taxon>Gammaproteobacteria</taxon>
        <taxon>Vibrionales</taxon>
        <taxon>Vibrionaceae</taxon>
        <taxon>Vibrio</taxon>
    </lineage>
</organism>
<dbReference type="RefSeq" id="WP_125320914.1">
    <property type="nucleotide sequence ID" value="NZ_AP024889.1"/>
</dbReference>
<name>A0A3R9G3E4_9VIBR</name>
<dbReference type="NCBIfam" id="TIGR02500">
    <property type="entry name" value="type_III_yscD"/>
    <property type="match status" value="1"/>
</dbReference>
<evidence type="ECO:0000256" key="1">
    <source>
        <dbReference type="SAM" id="Phobius"/>
    </source>
</evidence>
<gene>
    <name evidence="3" type="ORF">EJA03_09045</name>
</gene>
<dbReference type="AlphaFoldDB" id="A0A3R9G3E4"/>
<protein>
    <submittedName>
        <fullName evidence="3">EscD/YscD/HrpQ family type III secretion system inner membrane ring protein</fullName>
    </submittedName>
</protein>
<dbReference type="Proteomes" id="UP000269041">
    <property type="component" value="Unassembled WGS sequence"/>
</dbReference>
<feature type="domain" description="YscD-like Bon-like" evidence="2">
    <location>
        <begin position="204"/>
        <end position="266"/>
    </location>
</feature>
<keyword evidence="4" id="KW-1185">Reference proteome</keyword>
<dbReference type="InterPro" id="IPR053947">
    <property type="entry name" value="YscD_ppl__2nd"/>
</dbReference>
<dbReference type="EMBL" id="RSFA01000033">
    <property type="protein sequence ID" value="RSD31354.1"/>
    <property type="molecule type" value="Genomic_DNA"/>
</dbReference>